<dbReference type="PROSITE" id="PS00237">
    <property type="entry name" value="G_PROTEIN_RECEP_F1_1"/>
    <property type="match status" value="1"/>
</dbReference>
<dbReference type="CDD" id="cd14978">
    <property type="entry name" value="7tmA_FMRFamide_R-like"/>
    <property type="match status" value="1"/>
</dbReference>
<dbReference type="InterPro" id="IPR000276">
    <property type="entry name" value="GPCR_Rhodpsn"/>
</dbReference>
<dbReference type="Pfam" id="PF00001">
    <property type="entry name" value="7tm_1"/>
    <property type="match status" value="1"/>
</dbReference>
<keyword evidence="3 6" id="KW-1133">Transmembrane helix</keyword>
<dbReference type="GO" id="GO:0004930">
    <property type="term" value="F:G protein-coupled receptor activity"/>
    <property type="evidence" value="ECO:0007669"/>
    <property type="project" value="UniProtKB-KW"/>
</dbReference>
<evidence type="ECO:0000256" key="2">
    <source>
        <dbReference type="ARBA" id="ARBA00022692"/>
    </source>
</evidence>
<dbReference type="PANTHER" id="PTHR46895">
    <property type="entry name" value="PROTEIN CBG20548-RELATED"/>
    <property type="match status" value="1"/>
</dbReference>
<feature type="domain" description="G-protein coupled receptors family 1 profile" evidence="7">
    <location>
        <begin position="82"/>
        <end position="383"/>
    </location>
</feature>
<feature type="transmembrane region" description="Helical" evidence="6">
    <location>
        <begin position="186"/>
        <end position="206"/>
    </location>
</feature>
<dbReference type="Proteomes" id="UP001328107">
    <property type="component" value="Unassembled WGS sequence"/>
</dbReference>
<dbReference type="GO" id="GO:0016020">
    <property type="term" value="C:membrane"/>
    <property type="evidence" value="ECO:0007669"/>
    <property type="project" value="UniProtKB-SubCell"/>
</dbReference>
<gene>
    <name evidence="8" type="ORF">PMAYCL1PPCAC_18091</name>
</gene>
<keyword evidence="5" id="KW-0297">G-protein coupled receptor</keyword>
<feature type="transmembrane region" description="Helical" evidence="6">
    <location>
        <begin position="145"/>
        <end position="165"/>
    </location>
</feature>
<evidence type="ECO:0000313" key="8">
    <source>
        <dbReference type="EMBL" id="GMR47896.1"/>
    </source>
</evidence>
<feature type="transmembrane region" description="Helical" evidence="6">
    <location>
        <begin position="315"/>
        <end position="337"/>
    </location>
</feature>
<feature type="transmembrane region" description="Helical" evidence="6">
    <location>
        <begin position="357"/>
        <end position="385"/>
    </location>
</feature>
<evidence type="ECO:0000256" key="1">
    <source>
        <dbReference type="ARBA" id="ARBA00004370"/>
    </source>
</evidence>
<dbReference type="EMBL" id="BTRK01000004">
    <property type="protein sequence ID" value="GMR47896.1"/>
    <property type="molecule type" value="Genomic_DNA"/>
</dbReference>
<dbReference type="Gene3D" id="1.20.1070.10">
    <property type="entry name" value="Rhodopsin 7-helix transmembrane proteins"/>
    <property type="match status" value="1"/>
</dbReference>
<evidence type="ECO:0000256" key="5">
    <source>
        <dbReference type="RuleBase" id="RU000688"/>
    </source>
</evidence>
<keyword evidence="4 6" id="KW-0472">Membrane</keyword>
<keyword evidence="2 5" id="KW-0812">Transmembrane</keyword>
<evidence type="ECO:0000256" key="3">
    <source>
        <dbReference type="ARBA" id="ARBA00022989"/>
    </source>
</evidence>
<evidence type="ECO:0000313" key="9">
    <source>
        <dbReference type="Proteomes" id="UP001328107"/>
    </source>
</evidence>
<evidence type="ECO:0000259" key="7">
    <source>
        <dbReference type="PROSITE" id="PS50262"/>
    </source>
</evidence>
<accession>A0AAN5I1Q0</accession>
<dbReference type="AlphaFoldDB" id="A0AAN5I1Q0"/>
<feature type="transmembrane region" description="Helical" evidence="6">
    <location>
        <begin position="69"/>
        <end position="89"/>
    </location>
</feature>
<reference evidence="9" key="1">
    <citation type="submission" date="2022-10" db="EMBL/GenBank/DDBJ databases">
        <title>Genome assembly of Pristionchus species.</title>
        <authorList>
            <person name="Yoshida K."/>
            <person name="Sommer R.J."/>
        </authorList>
    </citation>
    <scope>NUCLEOTIDE SEQUENCE [LARGE SCALE GENOMIC DNA]</scope>
    <source>
        <strain evidence="9">RS5460</strain>
    </source>
</reference>
<dbReference type="SUPFAM" id="SSF81321">
    <property type="entry name" value="Family A G protein-coupled receptor-like"/>
    <property type="match status" value="1"/>
</dbReference>
<comment type="subcellular location">
    <subcellularLocation>
        <location evidence="1">Membrane</location>
    </subcellularLocation>
</comment>
<comment type="caution">
    <text evidence="8">The sequence shown here is derived from an EMBL/GenBank/DDBJ whole genome shotgun (WGS) entry which is preliminary data.</text>
</comment>
<proteinExistence type="inferred from homology"/>
<protein>
    <recommendedName>
        <fullName evidence="7">G-protein coupled receptors family 1 profile domain-containing protein</fullName>
    </recommendedName>
</protein>
<keyword evidence="9" id="KW-1185">Reference proteome</keyword>
<feature type="transmembrane region" description="Helical" evidence="6">
    <location>
        <begin position="101"/>
        <end position="125"/>
    </location>
</feature>
<evidence type="ECO:0000256" key="4">
    <source>
        <dbReference type="ARBA" id="ARBA00023136"/>
    </source>
</evidence>
<organism evidence="8 9">
    <name type="scientific">Pristionchus mayeri</name>
    <dbReference type="NCBI Taxonomy" id="1317129"/>
    <lineage>
        <taxon>Eukaryota</taxon>
        <taxon>Metazoa</taxon>
        <taxon>Ecdysozoa</taxon>
        <taxon>Nematoda</taxon>
        <taxon>Chromadorea</taxon>
        <taxon>Rhabditida</taxon>
        <taxon>Rhabditina</taxon>
        <taxon>Diplogasteromorpha</taxon>
        <taxon>Diplogasteroidea</taxon>
        <taxon>Neodiplogasteridae</taxon>
        <taxon>Pristionchus</taxon>
    </lineage>
</organism>
<comment type="similarity">
    <text evidence="5">Belongs to the G-protein coupled receptor 1 family.</text>
</comment>
<dbReference type="PROSITE" id="PS50262">
    <property type="entry name" value="G_PROTEIN_RECEP_F1_2"/>
    <property type="match status" value="1"/>
</dbReference>
<keyword evidence="5" id="KW-0807">Transducer</keyword>
<sequence length="485" mass="55720">MSSTSGFLTLFFPPPVFYAEMNDCKNQSYCEIHQWFSFLSPVNRTGMVDIGRRQSLSIVTTTVESFVDYYFFPIQFVLGVIGNSINLVVLLSRSMRTEANLLLAAMAFADICLFFTRILFCVSVYEPVYRNNTFRAIFFTIRQNVNAVCNFFSAATCWFVLAVSLERYMGIRNPMHPRMVFGNGRIHIIIGMIFVGSFLVTAFHHFEYETGFYWNKNHTIVYPIFNHVLSMTNPNITMLEDISPQLKTKATFVDIGKLVSLVTVIIVPQLLICFFNISIIAILRKRNNAVCRFDNQGRDTRDFARWKRHERKATVTVVAIVTCYSVTVIPSAIPFVIELYHKLFNKVDIVQEKLKEYLWLYFVVVPLLSTLTLTGKTCNFLLFCLSSAHFRRRLRQIVLNKCRTNKANQKSSTEERSTRVIFDLQSRTSRFSSVLVSSSHPNGLYRPGTRLSSLGDRESVHRNLSTATQFDGHELDLISPILNNQ</sequence>
<dbReference type="PANTHER" id="PTHR46895:SF1">
    <property type="entry name" value="G-PROTEIN COUPLED RECEPTORS FAMILY 1 PROFILE DOMAIN-CONTAINING PROTEIN"/>
    <property type="match status" value="1"/>
</dbReference>
<feature type="transmembrane region" description="Helical" evidence="6">
    <location>
        <begin position="258"/>
        <end position="283"/>
    </location>
</feature>
<dbReference type="InterPro" id="IPR017452">
    <property type="entry name" value="GPCR_Rhodpsn_7TM"/>
</dbReference>
<keyword evidence="5" id="KW-0675">Receptor</keyword>
<dbReference type="PRINTS" id="PR00237">
    <property type="entry name" value="GPCRRHODOPSN"/>
</dbReference>
<evidence type="ECO:0000256" key="6">
    <source>
        <dbReference type="SAM" id="Phobius"/>
    </source>
</evidence>
<name>A0AAN5I1Q0_9BILA</name>